<feature type="transmembrane region" description="Helical" evidence="1">
    <location>
        <begin position="103"/>
        <end position="125"/>
    </location>
</feature>
<evidence type="ECO:0000256" key="1">
    <source>
        <dbReference type="SAM" id="Phobius"/>
    </source>
</evidence>
<accession>A0ABX3YDM8</accession>
<keyword evidence="3" id="KW-1185">Reference proteome</keyword>
<evidence type="ECO:0000313" key="3">
    <source>
        <dbReference type="Proteomes" id="UP000194266"/>
    </source>
</evidence>
<dbReference type="RefSeq" id="WP_086171392.1">
    <property type="nucleotide sequence ID" value="NZ_MRYD01000149.1"/>
</dbReference>
<name>A0ABX3YDM8_9ACTN</name>
<organism evidence="2 3">
    <name type="scientific">Streptomyces pharetrae CZA14</name>
    <dbReference type="NCBI Taxonomy" id="1144883"/>
    <lineage>
        <taxon>Bacteria</taxon>
        <taxon>Bacillati</taxon>
        <taxon>Actinomycetota</taxon>
        <taxon>Actinomycetes</taxon>
        <taxon>Kitasatosporales</taxon>
        <taxon>Streptomycetaceae</taxon>
        <taxon>Streptomyces</taxon>
    </lineage>
</organism>
<reference evidence="2 3" key="1">
    <citation type="submission" date="2016-12" db="EMBL/GenBank/DDBJ databases">
        <title>Genome Mining:The Detection of Biosynthetic Gene Clusters to Aid in the Expression of Curamycin A produced by Streptomyces sp. strain CZA14.</title>
        <authorList>
            <person name="Durrell K.A."/>
            <person name="Kirby B.M."/>
            <person name="Khan W."/>
            <person name="Mthethwa T."/>
            <person name="Le Roes-Hill M."/>
        </authorList>
    </citation>
    <scope>NUCLEOTIDE SEQUENCE [LARGE SCALE GENOMIC DNA]</scope>
    <source>
        <strain evidence="2 3">CZA14</strain>
    </source>
</reference>
<gene>
    <name evidence="2" type="ORF">OQI_24040</name>
</gene>
<keyword evidence="1" id="KW-1133">Transmembrane helix</keyword>
<proteinExistence type="predicted"/>
<dbReference type="Proteomes" id="UP000194266">
    <property type="component" value="Unassembled WGS sequence"/>
</dbReference>
<feature type="transmembrane region" description="Helical" evidence="1">
    <location>
        <begin position="52"/>
        <end position="71"/>
    </location>
</feature>
<evidence type="ECO:0008006" key="4">
    <source>
        <dbReference type="Google" id="ProtNLM"/>
    </source>
</evidence>
<keyword evidence="1" id="KW-0472">Membrane</keyword>
<dbReference type="EMBL" id="MRYD01000149">
    <property type="protein sequence ID" value="OSZ58015.1"/>
    <property type="molecule type" value="Genomic_DNA"/>
</dbReference>
<evidence type="ECO:0000313" key="2">
    <source>
        <dbReference type="EMBL" id="OSZ58015.1"/>
    </source>
</evidence>
<feature type="transmembrane region" description="Helical" evidence="1">
    <location>
        <begin position="78"/>
        <end position="97"/>
    </location>
</feature>
<protein>
    <recommendedName>
        <fullName evidence="4">Integral membrane protein</fullName>
    </recommendedName>
</protein>
<sequence>MTNLSPQARGAHRARASHRAAATLLALTTLLQVGLAGGYISGDYESLEMHDINAGVLMLAALLTLGTAVWLRRAGGPVRPVATSVALLVALVLQMFLGMERIVAVHVTLGVLIACAVTVLVMRAWMMSLPAGPRTVTEAGREPETVS</sequence>
<keyword evidence="1" id="KW-0812">Transmembrane</keyword>
<comment type="caution">
    <text evidence="2">The sequence shown here is derived from an EMBL/GenBank/DDBJ whole genome shotgun (WGS) entry which is preliminary data.</text>
</comment>